<evidence type="ECO:0000313" key="4">
    <source>
        <dbReference type="Proteomes" id="UP000589036"/>
    </source>
</evidence>
<evidence type="ECO:0000313" key="3">
    <source>
        <dbReference type="EMBL" id="NYE50791.1"/>
    </source>
</evidence>
<name>A0A852U3M7_9ACTN</name>
<evidence type="ECO:0000256" key="1">
    <source>
        <dbReference type="SAM" id="MobiDB-lite"/>
    </source>
</evidence>
<feature type="domain" description="Helix-turn-helix" evidence="2">
    <location>
        <begin position="29"/>
        <end position="77"/>
    </location>
</feature>
<gene>
    <name evidence="3" type="ORF">HDA32_005911</name>
</gene>
<sequence>MNSATVPRVLDSGQEHTVPQPRHMQSLWSVQDAAAFLGLPVKTPYQWRYLETGPPSHRIGRHIRYDPAEVHSWVLQQP</sequence>
<dbReference type="EMBL" id="JACCCC010000001">
    <property type="protein sequence ID" value="NYE50791.1"/>
    <property type="molecule type" value="Genomic_DNA"/>
</dbReference>
<feature type="region of interest" description="Disordered" evidence="1">
    <location>
        <begin position="1"/>
        <end position="20"/>
    </location>
</feature>
<reference evidence="3 4" key="1">
    <citation type="submission" date="2020-07" db="EMBL/GenBank/DDBJ databases">
        <title>Sequencing the genomes of 1000 actinobacteria strains.</title>
        <authorList>
            <person name="Klenk H.-P."/>
        </authorList>
    </citation>
    <scope>NUCLEOTIDE SEQUENCE [LARGE SCALE GENOMIC DNA]</scope>
    <source>
        <strain evidence="3 4">CXB654</strain>
    </source>
</reference>
<dbReference type="AlphaFoldDB" id="A0A852U3M7"/>
<protein>
    <submittedName>
        <fullName evidence="3">Putative DNA-binding transcriptional regulator AlpA</fullName>
    </submittedName>
</protein>
<dbReference type="InterPro" id="IPR009061">
    <property type="entry name" value="DNA-bd_dom_put_sf"/>
</dbReference>
<evidence type="ECO:0000259" key="2">
    <source>
        <dbReference type="Pfam" id="PF12728"/>
    </source>
</evidence>
<keyword evidence="3" id="KW-0238">DNA-binding</keyword>
<keyword evidence="4" id="KW-1185">Reference proteome</keyword>
<proteinExistence type="predicted"/>
<dbReference type="Proteomes" id="UP000589036">
    <property type="component" value="Unassembled WGS sequence"/>
</dbReference>
<comment type="caution">
    <text evidence="3">The sequence shown here is derived from an EMBL/GenBank/DDBJ whole genome shotgun (WGS) entry which is preliminary data.</text>
</comment>
<organism evidence="3 4">
    <name type="scientific">Spinactinospora alkalitolerans</name>
    <dbReference type="NCBI Taxonomy" id="687207"/>
    <lineage>
        <taxon>Bacteria</taxon>
        <taxon>Bacillati</taxon>
        <taxon>Actinomycetota</taxon>
        <taxon>Actinomycetes</taxon>
        <taxon>Streptosporangiales</taxon>
        <taxon>Nocardiopsidaceae</taxon>
        <taxon>Spinactinospora</taxon>
    </lineage>
</organism>
<dbReference type="InterPro" id="IPR041657">
    <property type="entry name" value="HTH_17"/>
</dbReference>
<dbReference type="RefSeq" id="WP_312863376.1">
    <property type="nucleotide sequence ID" value="NZ_BAAAYY010000032.1"/>
</dbReference>
<accession>A0A852U3M7</accession>
<dbReference type="SUPFAM" id="SSF46955">
    <property type="entry name" value="Putative DNA-binding domain"/>
    <property type="match status" value="1"/>
</dbReference>
<dbReference type="Pfam" id="PF12728">
    <property type="entry name" value="HTH_17"/>
    <property type="match status" value="1"/>
</dbReference>
<dbReference type="GO" id="GO:0003677">
    <property type="term" value="F:DNA binding"/>
    <property type="evidence" value="ECO:0007669"/>
    <property type="project" value="UniProtKB-KW"/>
</dbReference>